<evidence type="ECO:0000256" key="3">
    <source>
        <dbReference type="ARBA" id="ARBA00022840"/>
    </source>
</evidence>
<reference evidence="5 6" key="1">
    <citation type="submission" date="2020-06" db="EMBL/GenBank/DDBJ databases">
        <authorList>
            <person name="Qiu C."/>
            <person name="Liu Z."/>
        </authorList>
    </citation>
    <scope>NUCLEOTIDE SEQUENCE [LARGE SCALE GENOMIC DNA]</scope>
    <source>
        <strain evidence="5 6">EM 1</strain>
    </source>
</reference>
<dbReference type="InterPro" id="IPR018145">
    <property type="entry name" value="CagE_TrbE_VirB_cntrl_dom"/>
</dbReference>
<dbReference type="PANTHER" id="PTHR30121">
    <property type="entry name" value="UNCHARACTERIZED PROTEIN YJGR-RELATED"/>
    <property type="match status" value="1"/>
</dbReference>
<keyword evidence="2" id="KW-0547">Nucleotide-binding</keyword>
<organism evidence="5 6">
    <name type="scientific">Undibacterium oligocarboniphilum</name>
    <dbReference type="NCBI Taxonomy" id="666702"/>
    <lineage>
        <taxon>Bacteria</taxon>
        <taxon>Pseudomonadati</taxon>
        <taxon>Pseudomonadota</taxon>
        <taxon>Betaproteobacteria</taxon>
        <taxon>Burkholderiales</taxon>
        <taxon>Oxalobacteraceae</taxon>
        <taxon>Undibacterium</taxon>
    </lineage>
</organism>
<keyword evidence="6" id="KW-1185">Reference proteome</keyword>
<dbReference type="SUPFAM" id="SSF52540">
    <property type="entry name" value="P-loop containing nucleoside triphosphate hydrolases"/>
    <property type="match status" value="1"/>
</dbReference>
<gene>
    <name evidence="5" type="ORF">HV832_14375</name>
</gene>
<accession>A0A850QNQ8</accession>
<keyword evidence="3" id="KW-0067">ATP-binding</keyword>
<evidence type="ECO:0000256" key="2">
    <source>
        <dbReference type="ARBA" id="ARBA00022741"/>
    </source>
</evidence>
<dbReference type="PANTHER" id="PTHR30121:SF12">
    <property type="entry name" value="TYPE IV SECRETION SYSTEM PROTEIN CAGE"/>
    <property type="match status" value="1"/>
</dbReference>
<sequence>MKKKVNSLTELLPWNCPVTPGLVLQKDGSLLSCYEVGGIDIDQKNADFVDGALNNLDIACSQFGDGNTLWWRVDHRRTKPNMPGEMTNNIAKYVNDVHLASLSSGKYFENKNYLSVLSTPANGLDKFFEKVKLHLDNEKGIFSSILQAIKETIFSGNVYAFQAEQVANHIKEFESTLTSFEGAVTKLGLKRMELTKQFAFLHSTVNLATPAREVMFPETILDNALCENEFVPGKAILLFISPYGNKYVAAVTFKELLSITTSGMLDSLLTLDEEISISTMYRVLGKGTAHKIISSFRRYYNLSQINLRNLLRRAMKEDEEVDSGKVQLANEADEALKRITSENLQFGYANTTILCFGDTQEHCERVVEKVARELGNSRLSAILETTNASAAFASTLPGQWREQERLHLISTPNMSDIAPLRTTWPGDDQNDWLSKQSGEPQYALTVLPSRFKTLTKVNFHVTGGSGNLMTIGPTGGGKSVWLNFLTYQTDRYRPRRYTFDRERSCRIPTLLNGGRFIDVTGIYETATKANPLCLLKDRRHIPFVTNWIIYAIESYGGYECSATDITEISTKVTLFAGYSPDRYRLLNFAGLLPQHLKDQLAPWVEGGKDARFFDHVEDAFELTDEVCIEMGDLMDNHPQACALAIDYFFYRIYDSLKDEDPRPTYIKVEEGSFFLTHPVFSEKLKAASVTLRKRNASIWLATQSLEQIRTAPGFRILHENFKNKIYLPNESASENLYMDIFGLTRTQFDAIKNGTPNKDYLWVTADVSRLFEARFPPEIIAVTRSDERAQNIFDSFFSRREPGWEKAYVNAMILEGKK</sequence>
<comment type="similarity">
    <text evidence="1">Belongs to the TrbE/VirB4 family.</text>
</comment>
<dbReference type="CDD" id="cd01127">
    <property type="entry name" value="TrwB_TraG_TraD_VirD4"/>
    <property type="match status" value="1"/>
</dbReference>
<name>A0A850QNQ8_9BURK</name>
<dbReference type="GO" id="GO:0005524">
    <property type="term" value="F:ATP binding"/>
    <property type="evidence" value="ECO:0007669"/>
    <property type="project" value="UniProtKB-KW"/>
</dbReference>
<dbReference type="InterPro" id="IPR027417">
    <property type="entry name" value="P-loop_NTPase"/>
</dbReference>
<protein>
    <recommendedName>
        <fullName evidence="4">CagE TrbE VirB component of type IV transporter system central domain-containing protein</fullName>
    </recommendedName>
</protein>
<evidence type="ECO:0000313" key="5">
    <source>
        <dbReference type="EMBL" id="NVO79013.1"/>
    </source>
</evidence>
<evidence type="ECO:0000259" key="4">
    <source>
        <dbReference type="Pfam" id="PF03135"/>
    </source>
</evidence>
<evidence type="ECO:0000313" key="6">
    <source>
        <dbReference type="Proteomes" id="UP000588051"/>
    </source>
</evidence>
<dbReference type="Gene3D" id="3.40.50.300">
    <property type="entry name" value="P-loop containing nucleotide triphosphate hydrolases"/>
    <property type="match status" value="1"/>
</dbReference>
<dbReference type="Proteomes" id="UP000588051">
    <property type="component" value="Unassembled WGS sequence"/>
</dbReference>
<evidence type="ECO:0000256" key="1">
    <source>
        <dbReference type="ARBA" id="ARBA00006512"/>
    </source>
</evidence>
<comment type="caution">
    <text evidence="5">The sequence shown here is derived from an EMBL/GenBank/DDBJ whole genome shotgun (WGS) entry which is preliminary data.</text>
</comment>
<dbReference type="AlphaFoldDB" id="A0A850QNQ8"/>
<feature type="domain" description="CagE TrbE VirB component of type IV transporter system central" evidence="4">
    <location>
        <begin position="192"/>
        <end position="401"/>
    </location>
</feature>
<dbReference type="InterPro" id="IPR051162">
    <property type="entry name" value="T4SS_component"/>
</dbReference>
<proteinExistence type="inferred from homology"/>
<dbReference type="Pfam" id="PF03135">
    <property type="entry name" value="CagE_TrbE_VirB"/>
    <property type="match status" value="1"/>
</dbReference>
<dbReference type="EMBL" id="JABXYJ010000008">
    <property type="protein sequence ID" value="NVO79013.1"/>
    <property type="molecule type" value="Genomic_DNA"/>
</dbReference>
<dbReference type="RefSeq" id="WP_176804547.1">
    <property type="nucleotide sequence ID" value="NZ_JABXYJ010000008.1"/>
</dbReference>